<organism evidence="2 3">
    <name type="scientific">Azospirillum brasilense</name>
    <dbReference type="NCBI Taxonomy" id="192"/>
    <lineage>
        <taxon>Bacteria</taxon>
        <taxon>Pseudomonadati</taxon>
        <taxon>Pseudomonadota</taxon>
        <taxon>Alphaproteobacteria</taxon>
        <taxon>Rhodospirillales</taxon>
        <taxon>Azospirillaceae</taxon>
        <taxon>Azospirillum</taxon>
    </lineage>
</organism>
<reference evidence="2 3" key="1">
    <citation type="submission" date="2018-09" db="EMBL/GenBank/DDBJ databases">
        <title>Whole genome based analysis of evolution and adaptive divergence in Indian and Brazilian strains of Azospirillum brasilense.</title>
        <authorList>
            <person name="Singh C."/>
            <person name="Tripathi A.K."/>
        </authorList>
    </citation>
    <scope>NUCLEOTIDE SEQUENCE [LARGE SCALE GENOMIC DNA]</scope>
    <source>
        <strain evidence="2 3">MTCC4036</strain>
        <plasmid evidence="2 3">p2</plasmid>
    </source>
</reference>
<keyword evidence="1" id="KW-1133">Transmembrane helix</keyword>
<sequence>MTRSLLLTLLGGGAVWLLTVAVVTELVGWLFGWPAVFGGLRIGTVALYWPGEFLAWRSLLAPGHRWIVTVAVLVCTAAALALVVRAGLALRGDRGPRFGAGRWADGADVRRSGLL</sequence>
<keyword evidence="2" id="KW-0614">Plasmid</keyword>
<accession>A0A4D8QJV7</accession>
<dbReference type="EMBL" id="CP032332">
    <property type="protein sequence ID" value="QCO05892.1"/>
    <property type="molecule type" value="Genomic_DNA"/>
</dbReference>
<geneLocation type="plasmid" evidence="2">
    <name>p2</name>
</geneLocation>
<evidence type="ECO:0000313" key="2">
    <source>
        <dbReference type="EMBL" id="QCO05892.1"/>
    </source>
</evidence>
<gene>
    <name evidence="2" type="ORF">D3867_28925</name>
</gene>
<proteinExistence type="predicted"/>
<evidence type="ECO:0000256" key="1">
    <source>
        <dbReference type="SAM" id="Phobius"/>
    </source>
</evidence>
<name>A0A4D8QJV7_AZOBR</name>
<keyword evidence="1" id="KW-0812">Transmembrane</keyword>
<dbReference type="AlphaFoldDB" id="A0A4D8QJV7"/>
<dbReference type="Proteomes" id="UP000298596">
    <property type="component" value="Plasmid p2"/>
</dbReference>
<protein>
    <submittedName>
        <fullName evidence="2">Uncharacterized protein</fullName>
    </submittedName>
</protein>
<keyword evidence="1" id="KW-0472">Membrane</keyword>
<evidence type="ECO:0000313" key="3">
    <source>
        <dbReference type="Proteomes" id="UP000298596"/>
    </source>
</evidence>
<feature type="transmembrane region" description="Helical" evidence="1">
    <location>
        <begin position="66"/>
        <end position="88"/>
    </location>
</feature>